<evidence type="ECO:0000256" key="2">
    <source>
        <dbReference type="ARBA" id="ARBA00023167"/>
    </source>
</evidence>
<dbReference type="GO" id="GO:0046523">
    <property type="term" value="F:S-methyl-5-thioribose-1-phosphate isomerase activity"/>
    <property type="evidence" value="ECO:0007669"/>
    <property type="project" value="UniProtKB-UniRule"/>
</dbReference>
<proteinExistence type="inferred from homology"/>
<dbReference type="NCBIfam" id="TIGR00512">
    <property type="entry name" value="salvage_mtnA"/>
    <property type="match status" value="1"/>
</dbReference>
<dbReference type="FunFam" id="3.40.50.10470:FF:000010">
    <property type="entry name" value="Methylthioribose-1-phosphate isomerase"/>
    <property type="match status" value="1"/>
</dbReference>
<evidence type="ECO:0000313" key="5">
    <source>
        <dbReference type="EMBL" id="PSN65082.1"/>
    </source>
</evidence>
<dbReference type="InterPro" id="IPR011559">
    <property type="entry name" value="Initiation_fac_2B_a/b/d"/>
</dbReference>
<reference evidence="5 6" key="1">
    <citation type="journal article" date="2018" name="Front. Microbiol.">
        <title>Genome-Wide Analysis of Corynespora cassiicola Leaf Fall Disease Putative Effectors.</title>
        <authorList>
            <person name="Lopez D."/>
            <person name="Ribeiro S."/>
            <person name="Label P."/>
            <person name="Fumanal B."/>
            <person name="Venisse J.S."/>
            <person name="Kohler A."/>
            <person name="de Oliveira R.R."/>
            <person name="Labutti K."/>
            <person name="Lipzen A."/>
            <person name="Lail K."/>
            <person name="Bauer D."/>
            <person name="Ohm R.A."/>
            <person name="Barry K.W."/>
            <person name="Spatafora J."/>
            <person name="Grigoriev I.V."/>
            <person name="Martin F.M."/>
            <person name="Pujade-Renaud V."/>
        </authorList>
    </citation>
    <scope>NUCLEOTIDE SEQUENCE [LARGE SCALE GENOMIC DNA]</scope>
    <source>
        <strain evidence="5 6">Philippines</strain>
    </source>
</reference>
<organism evidence="5 6">
    <name type="scientific">Corynespora cassiicola Philippines</name>
    <dbReference type="NCBI Taxonomy" id="1448308"/>
    <lineage>
        <taxon>Eukaryota</taxon>
        <taxon>Fungi</taxon>
        <taxon>Dikarya</taxon>
        <taxon>Ascomycota</taxon>
        <taxon>Pezizomycotina</taxon>
        <taxon>Dothideomycetes</taxon>
        <taxon>Pleosporomycetidae</taxon>
        <taxon>Pleosporales</taxon>
        <taxon>Corynesporascaceae</taxon>
        <taxon>Corynespora</taxon>
    </lineage>
</organism>
<feature type="active site" description="Proton donor" evidence="4">
    <location>
        <position position="253"/>
    </location>
</feature>
<dbReference type="SUPFAM" id="SSF100950">
    <property type="entry name" value="NagB/RpiA/CoA transferase-like"/>
    <property type="match status" value="1"/>
</dbReference>
<comment type="catalytic activity">
    <reaction evidence="4">
        <text>5-(methylsulfanyl)-alpha-D-ribose 1-phosphate = 5-(methylsulfanyl)-D-ribulose 1-phosphate</text>
        <dbReference type="Rhea" id="RHEA:19989"/>
        <dbReference type="ChEBI" id="CHEBI:58533"/>
        <dbReference type="ChEBI" id="CHEBI:58548"/>
        <dbReference type="EC" id="5.3.1.23"/>
    </reaction>
</comment>
<dbReference type="AlphaFoldDB" id="A0A2T2NI17"/>
<dbReference type="NCBIfam" id="NF004326">
    <property type="entry name" value="PRK05720.1"/>
    <property type="match status" value="1"/>
</dbReference>
<keyword evidence="4" id="KW-0963">Cytoplasm</keyword>
<gene>
    <name evidence="4" type="primary">MRI1</name>
    <name evidence="5" type="ORF">BS50DRAFT_527196</name>
</gene>
<dbReference type="GO" id="GO:0019509">
    <property type="term" value="P:L-methionine salvage from methylthioadenosine"/>
    <property type="evidence" value="ECO:0007669"/>
    <property type="project" value="UniProtKB-UniRule"/>
</dbReference>
<dbReference type="Gene3D" id="3.40.50.10470">
    <property type="entry name" value="Translation initiation factor eif-2b, domain 2"/>
    <property type="match status" value="1"/>
</dbReference>
<dbReference type="UniPathway" id="UPA00904">
    <property type="reaction ID" value="UER00874"/>
</dbReference>
<dbReference type="InterPro" id="IPR037171">
    <property type="entry name" value="NagB/RpiA_transferase-like"/>
</dbReference>
<sequence length="392" mass="41613">MVLQAIKYSRGQLEILDQLKLPHAEEYDHIYSSTDAWHAIKEMRTRGAPAIAIVAALALAVELVNMKLSPEAEEVKVFIIEKLDYLVTSRPTAVNLADAAGKLRKVTDEAAAQDGATGESVREAYVAAAEKMLVDDVSDNENIGKHGAEWIVSKTEAGKKGPVSMLTHCNTGSLATAGYGTALGVIRSLHAKGALKHAFCSETRPYNQGSRLTAFELVHDQIPATLITDSMAAALLRLRGPTENIAGIVVGADRVAANGDTANKIGTYSLAILAKHHGVKFLVAAPRTTIDLSTKTGNDIVIEERPGKEVTLVKGPRHDGVTLDLGVVETISIAANGIGVWNPAFDVTPAELIDGIITEVGVVEKDSNGVFRLEEVFKVDGAKDKPSTVGGI</sequence>
<evidence type="ECO:0000313" key="6">
    <source>
        <dbReference type="Proteomes" id="UP000240883"/>
    </source>
</evidence>
<dbReference type="PANTHER" id="PTHR43475">
    <property type="entry name" value="METHYLTHIORIBOSE-1-PHOSPHATE ISOMERASE"/>
    <property type="match status" value="1"/>
</dbReference>
<dbReference type="InterPro" id="IPR042529">
    <property type="entry name" value="IF_2B-like_C"/>
</dbReference>
<comment type="similarity">
    <text evidence="4">Belongs to the eIF-2B alpha/beta/delta subunits family. MtnA subfamily.</text>
</comment>
<dbReference type="EC" id="5.3.1.23" evidence="4"/>
<name>A0A2T2NI17_CORCC</name>
<dbReference type="Proteomes" id="UP000240883">
    <property type="component" value="Unassembled WGS sequence"/>
</dbReference>
<keyword evidence="6" id="KW-1185">Reference proteome</keyword>
<keyword evidence="2 4" id="KW-0486">Methionine biosynthesis</keyword>
<accession>A0A2T2NI17</accession>
<dbReference type="STRING" id="1448308.A0A2T2NI17"/>
<dbReference type="OrthoDB" id="2461at2759"/>
<evidence type="ECO:0000256" key="4">
    <source>
        <dbReference type="HAMAP-Rule" id="MF_03119"/>
    </source>
</evidence>
<dbReference type="Gene3D" id="1.20.120.420">
    <property type="entry name" value="translation initiation factor eif-2b, domain 1"/>
    <property type="match status" value="1"/>
</dbReference>
<keyword evidence="1 4" id="KW-0028">Amino-acid biosynthesis</keyword>
<feature type="site" description="Transition state stabilizer" evidence="4">
    <location>
        <position position="169"/>
    </location>
</feature>
<dbReference type="InterPro" id="IPR027363">
    <property type="entry name" value="M1Pi_N"/>
</dbReference>
<dbReference type="NCBIfam" id="TIGR00524">
    <property type="entry name" value="eIF-2B_rel"/>
    <property type="match status" value="1"/>
</dbReference>
<keyword evidence="3 4" id="KW-0413">Isomerase</keyword>
<comment type="subcellular location">
    <subcellularLocation>
        <location evidence="4">Cytoplasm</location>
    </subcellularLocation>
    <subcellularLocation>
        <location evidence="4">Nucleus</location>
    </subcellularLocation>
</comment>
<dbReference type="InterPro" id="IPR000649">
    <property type="entry name" value="IF-2B-related"/>
</dbReference>
<dbReference type="InterPro" id="IPR005251">
    <property type="entry name" value="IF-M1Pi"/>
</dbReference>
<comment type="pathway">
    <text evidence="4">Amino-acid biosynthesis; L-methionine biosynthesis via salvage pathway; L-methionine from S-methyl-5-thio-alpha-D-ribose 1-phosphate: step 1/6.</text>
</comment>
<keyword evidence="4" id="KW-0539">Nucleus</keyword>
<protein>
    <recommendedName>
        <fullName evidence="4">Methylthioribose-1-phosphate isomerase</fullName>
        <shortName evidence="4">M1Pi</shortName>
        <shortName evidence="4">MTR-1-P isomerase</shortName>
        <ecNumber evidence="4">5.3.1.23</ecNumber>
    </recommendedName>
    <alternativeName>
        <fullName evidence="4">S-methyl-5-thioribose-1-phosphate isomerase</fullName>
    </alternativeName>
    <alternativeName>
        <fullName evidence="4">Translation initiation factor eIF-2B subunit alpha/beta/delta-like protein</fullName>
    </alternativeName>
</protein>
<evidence type="ECO:0000256" key="3">
    <source>
        <dbReference type="ARBA" id="ARBA00023235"/>
    </source>
</evidence>
<comment type="function">
    <text evidence="4">Catalyzes the interconversion of methylthioribose-1-phosphate (MTR-1-P) into methylthioribulose-1-phosphate (MTRu-1-P).</text>
</comment>
<dbReference type="EMBL" id="KZ678137">
    <property type="protein sequence ID" value="PSN65082.1"/>
    <property type="molecule type" value="Genomic_DNA"/>
</dbReference>
<dbReference type="HAMAP" id="MF_01678">
    <property type="entry name" value="Salvage_MtnA"/>
    <property type="match status" value="1"/>
</dbReference>
<dbReference type="FunFam" id="1.20.120.420:FF:000003">
    <property type="entry name" value="Methylthioribose-1-phosphate isomerase"/>
    <property type="match status" value="1"/>
</dbReference>
<dbReference type="GO" id="GO:0005737">
    <property type="term" value="C:cytoplasm"/>
    <property type="evidence" value="ECO:0007669"/>
    <property type="project" value="UniProtKB-SubCell"/>
</dbReference>
<dbReference type="GO" id="GO:0005634">
    <property type="term" value="C:nucleus"/>
    <property type="evidence" value="ECO:0007669"/>
    <property type="project" value="UniProtKB-SubCell"/>
</dbReference>
<dbReference type="Pfam" id="PF01008">
    <property type="entry name" value="IF-2B"/>
    <property type="match status" value="1"/>
</dbReference>
<dbReference type="PANTHER" id="PTHR43475:SF1">
    <property type="entry name" value="METHYLTHIORIBOSE-1-PHOSPHATE ISOMERASE"/>
    <property type="match status" value="1"/>
</dbReference>
<evidence type="ECO:0000256" key="1">
    <source>
        <dbReference type="ARBA" id="ARBA00022605"/>
    </source>
</evidence>